<evidence type="ECO:0000313" key="2">
    <source>
        <dbReference type="Proteomes" id="UP000439903"/>
    </source>
</evidence>
<dbReference type="InterPro" id="IPR052980">
    <property type="entry name" value="Crinkler_effector"/>
</dbReference>
<reference evidence="1 2" key="1">
    <citation type="journal article" date="2019" name="Environ. Microbiol.">
        <title>At the nexus of three kingdoms: the genome of the mycorrhizal fungus Gigaspora margarita provides insights into plant, endobacterial and fungal interactions.</title>
        <authorList>
            <person name="Venice F."/>
            <person name="Ghignone S."/>
            <person name="Salvioli di Fossalunga A."/>
            <person name="Amselem J."/>
            <person name="Novero M."/>
            <person name="Xianan X."/>
            <person name="Sedzielewska Toro K."/>
            <person name="Morin E."/>
            <person name="Lipzen A."/>
            <person name="Grigoriev I.V."/>
            <person name="Henrissat B."/>
            <person name="Martin F.M."/>
            <person name="Bonfante P."/>
        </authorList>
    </citation>
    <scope>NUCLEOTIDE SEQUENCE [LARGE SCALE GENOMIC DNA]</scope>
    <source>
        <strain evidence="1 2">BEG34</strain>
    </source>
</reference>
<protein>
    <submittedName>
        <fullName evidence="1">Rxlr effector candidate protein</fullName>
    </submittedName>
</protein>
<dbReference type="PANTHER" id="PTHR33129:SF1">
    <property type="entry name" value="ATP-BINDING PROTEIN"/>
    <property type="match status" value="1"/>
</dbReference>
<dbReference type="Proteomes" id="UP000439903">
    <property type="component" value="Unassembled WGS sequence"/>
</dbReference>
<gene>
    <name evidence="1" type="ORF">F8M41_024693</name>
</gene>
<dbReference type="PANTHER" id="PTHR33129">
    <property type="entry name" value="PROTEIN KINASE DOMAIN-CONTAINING PROTEIN-RELATED"/>
    <property type="match status" value="1"/>
</dbReference>
<accession>A0A8H4ABE0</accession>
<proteinExistence type="predicted"/>
<keyword evidence="2" id="KW-1185">Reference proteome</keyword>
<sequence length="117" mass="13525">MWYSVDGILTPEDVEAKTVIALFPQSIRREEFQEFNKIIVKRFCMSPWSLNELLICQEHIFLAVPVDIIVELYSKAGGVPRYVLQRAEESIKYSNPSTLEGREKIVKSSLSPFLKQF</sequence>
<comment type="caution">
    <text evidence="1">The sequence shown here is derived from an EMBL/GenBank/DDBJ whole genome shotgun (WGS) entry which is preliminary data.</text>
</comment>
<name>A0A8H4ABE0_GIGMA</name>
<dbReference type="OrthoDB" id="19861at2759"/>
<evidence type="ECO:0000313" key="1">
    <source>
        <dbReference type="EMBL" id="KAF0474669.1"/>
    </source>
</evidence>
<organism evidence="1 2">
    <name type="scientific">Gigaspora margarita</name>
    <dbReference type="NCBI Taxonomy" id="4874"/>
    <lineage>
        <taxon>Eukaryota</taxon>
        <taxon>Fungi</taxon>
        <taxon>Fungi incertae sedis</taxon>
        <taxon>Mucoromycota</taxon>
        <taxon>Glomeromycotina</taxon>
        <taxon>Glomeromycetes</taxon>
        <taxon>Diversisporales</taxon>
        <taxon>Gigasporaceae</taxon>
        <taxon>Gigaspora</taxon>
    </lineage>
</organism>
<dbReference type="AlphaFoldDB" id="A0A8H4ABE0"/>
<dbReference type="EMBL" id="WTPW01000851">
    <property type="protein sequence ID" value="KAF0474669.1"/>
    <property type="molecule type" value="Genomic_DNA"/>
</dbReference>